<sequence length="316" mass="34974">MTYLLAALLVIVIAMLGYLVRASRTLGTKLTAIKSSQIKQLEELKSLSAEHNRRMKKLSQLSSLPVVVKNSGSLDFVVSLTSHGARFSTLAHVLNRLRNQVLQPQSIQLNIASNEMDSLPAEVKALEKDGFITIHSCNDLGPAKKLIPILQSNPKLPVIVIDDDLDFDPELFLHLVVTHNLYPCAIIASRVHQLVRNENGQVESFSNWKKQYSDSEGPQADLMPTSGSGTLFPPGAFHADVTDEAQYLALAKNTDDLWWYFQARRAGTLVRRIDGFSDLNFVGETQAVGLWKNGNKEKNEANLAALLKKYGDPLTI</sequence>
<organism evidence="2">
    <name type="scientific">freshwater metagenome</name>
    <dbReference type="NCBI Taxonomy" id="449393"/>
    <lineage>
        <taxon>unclassified sequences</taxon>
        <taxon>metagenomes</taxon>
        <taxon>ecological metagenomes</taxon>
    </lineage>
</organism>
<name>A0A6J6Z9H8_9ZZZZ</name>
<dbReference type="EMBL" id="CAEZXG010000054">
    <property type="protein sequence ID" value="CAB4683833.1"/>
    <property type="molecule type" value="Genomic_DNA"/>
</dbReference>
<dbReference type="AlphaFoldDB" id="A0A6J6Z9H8"/>
<evidence type="ECO:0000313" key="2">
    <source>
        <dbReference type="EMBL" id="CAB4818342.1"/>
    </source>
</evidence>
<protein>
    <submittedName>
        <fullName evidence="2">Unannotated protein</fullName>
    </submittedName>
</protein>
<evidence type="ECO:0000313" key="1">
    <source>
        <dbReference type="EMBL" id="CAB4683833.1"/>
    </source>
</evidence>
<accession>A0A6J6Z9H8</accession>
<proteinExistence type="predicted"/>
<gene>
    <name evidence="1" type="ORF">UFOPK2359_00870</name>
    <name evidence="2" type="ORF">UFOPK3167_00117</name>
</gene>
<dbReference type="EMBL" id="CAFABF010000002">
    <property type="protein sequence ID" value="CAB4818342.1"/>
    <property type="molecule type" value="Genomic_DNA"/>
</dbReference>
<reference evidence="2" key="1">
    <citation type="submission" date="2020-05" db="EMBL/GenBank/DDBJ databases">
        <authorList>
            <person name="Chiriac C."/>
            <person name="Salcher M."/>
            <person name="Ghai R."/>
            <person name="Kavagutti S V."/>
        </authorList>
    </citation>
    <scope>NUCLEOTIDE SEQUENCE</scope>
</reference>